<dbReference type="InterPro" id="IPR024481">
    <property type="entry name" value="Helicase_Sen1_N"/>
</dbReference>
<name>A0A9N8VK67_9GLOM</name>
<dbReference type="CDD" id="cd18808">
    <property type="entry name" value="SF1_C_Upf1"/>
    <property type="match status" value="1"/>
</dbReference>
<dbReference type="InterPro" id="IPR047187">
    <property type="entry name" value="SF1_C_Upf1"/>
</dbReference>
<evidence type="ECO:0000256" key="6">
    <source>
        <dbReference type="SAM" id="MobiDB-lite"/>
    </source>
</evidence>
<accession>A0A9N8VK67</accession>
<dbReference type="GO" id="GO:0016604">
    <property type="term" value="C:nuclear body"/>
    <property type="evidence" value="ECO:0007669"/>
    <property type="project" value="TreeGrafter"/>
</dbReference>
<dbReference type="PANTHER" id="PTHR10887:SF495">
    <property type="entry name" value="HELICASE SENATAXIN ISOFORM X1-RELATED"/>
    <property type="match status" value="1"/>
</dbReference>
<evidence type="ECO:0000256" key="1">
    <source>
        <dbReference type="ARBA" id="ARBA00007913"/>
    </source>
</evidence>
<feature type="chain" id="PRO_5040324962" evidence="7">
    <location>
        <begin position="20"/>
        <end position="1547"/>
    </location>
</feature>
<feature type="region of interest" description="Disordered" evidence="6">
    <location>
        <begin position="674"/>
        <end position="695"/>
    </location>
</feature>
<dbReference type="OrthoDB" id="6513042at2759"/>
<feature type="region of interest" description="Disordered" evidence="6">
    <location>
        <begin position="1437"/>
        <end position="1547"/>
    </location>
</feature>
<evidence type="ECO:0000256" key="4">
    <source>
        <dbReference type="ARBA" id="ARBA00022806"/>
    </source>
</evidence>
<comment type="caution">
    <text evidence="9">The sequence shown here is derived from an EMBL/GenBank/DDBJ whole genome shotgun (WGS) entry which is preliminary data.</text>
</comment>
<keyword evidence="10" id="KW-1185">Reference proteome</keyword>
<keyword evidence="7" id="KW-0732">Signal</keyword>
<evidence type="ECO:0000256" key="3">
    <source>
        <dbReference type="ARBA" id="ARBA00022801"/>
    </source>
</evidence>
<keyword evidence="3" id="KW-0378">Hydrolase</keyword>
<dbReference type="PANTHER" id="PTHR10887">
    <property type="entry name" value="DNA2/NAM7 HELICASE FAMILY"/>
    <property type="match status" value="1"/>
</dbReference>
<dbReference type="GO" id="GO:0006369">
    <property type="term" value="P:termination of RNA polymerase II transcription"/>
    <property type="evidence" value="ECO:0007669"/>
    <property type="project" value="TreeGrafter"/>
</dbReference>
<feature type="compositionally biased region" description="Basic and acidic residues" evidence="6">
    <location>
        <begin position="1461"/>
        <end position="1471"/>
    </location>
</feature>
<dbReference type="InterPro" id="IPR003593">
    <property type="entry name" value="AAA+_ATPase"/>
</dbReference>
<dbReference type="GO" id="GO:0005694">
    <property type="term" value="C:chromosome"/>
    <property type="evidence" value="ECO:0007669"/>
    <property type="project" value="UniProtKB-ARBA"/>
</dbReference>
<feature type="signal peptide" evidence="7">
    <location>
        <begin position="1"/>
        <end position="19"/>
    </location>
</feature>
<feature type="domain" description="AAA+ ATPase" evidence="8">
    <location>
        <begin position="970"/>
        <end position="1213"/>
    </location>
</feature>
<sequence>SVVHGTLLLLLFIRTLSLGFLTKYEGVYGKLSSGPGQSLIYIRTSWDKLKILFSIDSFRLDLLQGVDFIDRKIRKFKQVLSSEKTFVNMNESASRKKFSYENLIELLHLKQESNPIASQHFYSYGITYLLACHEDGLQKHFFCSDEFRDISTELLDLFSLIETDESVERFKKILTEQLLNCTDCVRTYHAQKTKLKRRNLVAYNDTRSVNRTFSIIDSWDEDRIITALTTLKLQHTDAESSDVGPSRKSVEKTLTTIFYEMLTSLRLFKNPSVNLLFAQVFQANGLSDIPLTLRQEFPVGVFIASVHEFDSIRKWAWKHMSGNYLIKWDTFVNSGYSDLVKVIIQHFRNLGKKKQDYPFTKKLPAFWKGVRRILSCLDSSAVEHGLCNRTIDFCNLVNSFVTTTTEGSTFIEIGKCLKVLFEKLEKTFWEHSSQPPQIVVGNAFKSEAFMKVAVHFPNQCKHLFEWVPAFTESLVDSTDFKDILKDLLEWLLVAFQKANLPIELSLESLKVGTRILEQHNQQLDSSLRGKLKIILSGSDVIYHTVASGEHYNLIADLLLLSDKNSVISSNLDEFGSKLNPIVLDSNEVPSQSVIPVKPASKPSASTVKKPIIKTSRKNKRVPISMNPAKKSAPKQQVGKMWESFVKEQREKIRESMSYARENNKIIPTKTNTPELKVDAGSVSGEHKKSDPIILRKPPAAPRRTKLLDINEVISYDVRRARAEKERREKEDVMHRLKPNLKNLYKTVLSWDFDTVGDIPPNSSQSSYKQVPDRFNSVEEYQEIFEPLLILELWQGFMQSKEEVDENDVYNVIIEHNASVDDLVEVSAFSNIPLRTLSENDLLLIKQSEEKQQPDKRDRNVPPKKCLSLVKWSSSNKLSMQCYFENSLNNFRSDLRPGSKWIIEKVFSLTPAAREYAALKAMPYFSFRNLLLQPEIPSFSPIASGDVQKYMKLYKINESQAEAICKVLQKKHGFLLIQGPPGTGKTSTIVSIISALKANSATYKHRILACAPSNAAVDEMERRLNQGIFDSDGNLIKVKVVRFGKNDNSDEGADNTKETNKNRLIELQKSLNEKNRSLKDPKISGWDASILEADIAQINKSMGEIRKSMQTSESSSTDQSDKKEKNIRNNKDKDLAEADIICATLAGSGHDRLSAFAQEFETIIIDEAAQAIELSSIIPLKFNASRCILVGDPNQLPPTVLSRVATRYFYEQSLFNRLQKCVPKSIHMLKTQYRMHPEISRFPSLLFYNSELKNAEGLETSRKQPWHVKSIFAPYKFFDVKGVMSYEKNSLLNSEEAKIAVKLVDRLVIDFPEVDFKGRIGVITPYKSQLSEIRKQFRNKLNRDLYKNIEFNTVDGFQGKEKDIIIFSCVRAGEENSVGFLKDLRRLNVALTRARCSLFILGNRRSLERNELWKKLITDSIDRKCFVDCSGPEFERDIATKPGGSQIIPAKDYIPPSSSDLRGNKRPREENRGYSNEYRNLPRPTDRRDVNWSRDDRNRVYNRGNTSIPHRDDYRRRERPQRIDERVRNTNIDRGGDIYQNNKRIRNS</sequence>
<dbReference type="FunFam" id="3.40.50.300:FF:000326">
    <property type="entry name" value="P-loop containing nucleoside triphosphate hydrolase"/>
    <property type="match status" value="1"/>
</dbReference>
<protein>
    <submittedName>
        <fullName evidence="9">3446_t:CDS:1</fullName>
    </submittedName>
</protein>
<reference evidence="9" key="1">
    <citation type="submission" date="2021-06" db="EMBL/GenBank/DDBJ databases">
        <authorList>
            <person name="Kallberg Y."/>
            <person name="Tangrot J."/>
            <person name="Rosling A."/>
        </authorList>
    </citation>
    <scope>NUCLEOTIDE SEQUENCE</scope>
    <source>
        <strain evidence="9">CL551</strain>
    </source>
</reference>
<dbReference type="Proteomes" id="UP000789342">
    <property type="component" value="Unassembled WGS sequence"/>
</dbReference>
<evidence type="ECO:0000256" key="7">
    <source>
        <dbReference type="SAM" id="SignalP"/>
    </source>
</evidence>
<dbReference type="InterPro" id="IPR045055">
    <property type="entry name" value="DNA2/NAM7-like"/>
</dbReference>
<dbReference type="EMBL" id="CAJVPV010000342">
    <property type="protein sequence ID" value="CAG8452428.1"/>
    <property type="molecule type" value="Genomic_DNA"/>
</dbReference>
<dbReference type="CDD" id="cd18042">
    <property type="entry name" value="DEXXQc_SETX"/>
    <property type="match status" value="1"/>
</dbReference>
<evidence type="ECO:0000313" key="10">
    <source>
        <dbReference type="Proteomes" id="UP000789342"/>
    </source>
</evidence>
<keyword evidence="5" id="KW-0067">ATP-binding</keyword>
<dbReference type="Gene3D" id="3.40.50.300">
    <property type="entry name" value="P-loop containing nucleotide triphosphate hydrolases"/>
    <property type="match status" value="2"/>
</dbReference>
<dbReference type="SMART" id="SM00382">
    <property type="entry name" value="AAA"/>
    <property type="match status" value="1"/>
</dbReference>
<organism evidence="9 10">
    <name type="scientific">Acaulospora morrowiae</name>
    <dbReference type="NCBI Taxonomy" id="94023"/>
    <lineage>
        <taxon>Eukaryota</taxon>
        <taxon>Fungi</taxon>
        <taxon>Fungi incertae sedis</taxon>
        <taxon>Mucoromycota</taxon>
        <taxon>Glomeromycotina</taxon>
        <taxon>Glomeromycetes</taxon>
        <taxon>Diversisporales</taxon>
        <taxon>Acaulosporaceae</taxon>
        <taxon>Acaulospora</taxon>
    </lineage>
</organism>
<keyword evidence="2" id="KW-0547">Nucleotide-binding</keyword>
<keyword evidence="4" id="KW-0347">Helicase</keyword>
<feature type="non-terminal residue" evidence="9">
    <location>
        <position position="1"/>
    </location>
</feature>
<dbReference type="GO" id="GO:0005524">
    <property type="term" value="F:ATP binding"/>
    <property type="evidence" value="ECO:0007669"/>
    <property type="project" value="UniProtKB-KW"/>
</dbReference>
<gene>
    <name evidence="9" type="ORF">AMORRO_LOCUS966</name>
</gene>
<dbReference type="SUPFAM" id="SSF52540">
    <property type="entry name" value="P-loop containing nucleoside triphosphate hydrolases"/>
    <property type="match status" value="1"/>
</dbReference>
<evidence type="ECO:0000256" key="2">
    <source>
        <dbReference type="ARBA" id="ARBA00022741"/>
    </source>
</evidence>
<proteinExistence type="inferred from homology"/>
<feature type="region of interest" description="Disordered" evidence="6">
    <location>
        <begin position="1105"/>
        <end position="1129"/>
    </location>
</feature>
<dbReference type="Pfam" id="PF13087">
    <property type="entry name" value="AAA_12"/>
    <property type="match status" value="1"/>
</dbReference>
<evidence type="ECO:0000313" key="9">
    <source>
        <dbReference type="EMBL" id="CAG8452428.1"/>
    </source>
</evidence>
<feature type="compositionally biased region" description="Low complexity" evidence="6">
    <location>
        <begin position="1107"/>
        <end position="1117"/>
    </location>
</feature>
<dbReference type="GO" id="GO:0001147">
    <property type="term" value="F:transcription termination site sequence-specific DNA binding"/>
    <property type="evidence" value="ECO:0007669"/>
    <property type="project" value="TreeGrafter"/>
</dbReference>
<evidence type="ECO:0000256" key="5">
    <source>
        <dbReference type="ARBA" id="ARBA00022840"/>
    </source>
</evidence>
<dbReference type="InterPro" id="IPR041677">
    <property type="entry name" value="DNA2/NAM7_AAA_11"/>
</dbReference>
<feature type="compositionally biased region" description="Basic and acidic residues" evidence="6">
    <location>
        <begin position="1483"/>
        <end position="1498"/>
    </location>
</feature>
<dbReference type="GO" id="GO:0016787">
    <property type="term" value="F:hydrolase activity"/>
    <property type="evidence" value="ECO:0007669"/>
    <property type="project" value="UniProtKB-KW"/>
</dbReference>
<dbReference type="InterPro" id="IPR041679">
    <property type="entry name" value="DNA2/NAM7-like_C"/>
</dbReference>
<dbReference type="Pfam" id="PF23576">
    <property type="entry name" value="SEN1_barrel"/>
    <property type="match status" value="1"/>
</dbReference>
<dbReference type="Pfam" id="PF12726">
    <property type="entry name" value="SEN1_N"/>
    <property type="match status" value="1"/>
</dbReference>
<dbReference type="Pfam" id="PF13086">
    <property type="entry name" value="AAA_11"/>
    <property type="match status" value="1"/>
</dbReference>
<feature type="compositionally biased region" description="Basic and acidic residues" evidence="6">
    <location>
        <begin position="1118"/>
        <end position="1129"/>
    </location>
</feature>
<dbReference type="GO" id="GO:0004386">
    <property type="term" value="F:helicase activity"/>
    <property type="evidence" value="ECO:0007669"/>
    <property type="project" value="UniProtKB-KW"/>
</dbReference>
<dbReference type="InterPro" id="IPR056474">
    <property type="entry name" value="SEN1_barrel"/>
</dbReference>
<evidence type="ECO:0000259" key="8">
    <source>
        <dbReference type="SMART" id="SM00382"/>
    </source>
</evidence>
<feature type="compositionally biased region" description="Basic and acidic residues" evidence="6">
    <location>
        <begin position="1508"/>
        <end position="1527"/>
    </location>
</feature>
<dbReference type="InterPro" id="IPR027417">
    <property type="entry name" value="P-loop_NTPase"/>
</dbReference>
<comment type="similarity">
    <text evidence="1">Belongs to the DNA2/NAM7 helicase family.</text>
</comment>